<proteinExistence type="predicted"/>
<dbReference type="EMBL" id="AAKDBL010000009">
    <property type="protein sequence ID" value="ECQ8328485.1"/>
    <property type="molecule type" value="Genomic_DNA"/>
</dbReference>
<name>A0A5Y9YAR1_SALER</name>
<reference evidence="1" key="1">
    <citation type="submission" date="2019-09" db="EMBL/GenBank/DDBJ databases">
        <authorList>
            <consortium name="PulseNet: The National Subtyping Network for Foodborne Disease Surveillance"/>
            <person name="Tarr C.L."/>
            <person name="Trees E."/>
            <person name="Katz L.S."/>
            <person name="Carleton-Romer H.A."/>
            <person name="Stroika S."/>
            <person name="Kucerova Z."/>
            <person name="Roache K.F."/>
            <person name="Sabol A.L."/>
            <person name="Besser J."/>
            <person name="Gerner-Smidt P."/>
        </authorList>
    </citation>
    <scope>NUCLEOTIDE SEQUENCE</scope>
    <source>
        <strain evidence="1">PNUSAS095236</strain>
    </source>
</reference>
<protein>
    <submittedName>
        <fullName evidence="1">Uncharacterized protein</fullName>
    </submittedName>
</protein>
<dbReference type="AlphaFoldDB" id="A0A5Y9YAR1"/>
<sequence>MRTIQFCGMDIPVPTLDVQLELPPDYTGCQLVYFKDGEVTSYTPLRKGEFITTFDGFIQLAHRSGWVVTPPPVRKNVIREKLNDDR</sequence>
<organism evidence="1">
    <name type="scientific">Salmonella enterica</name>
    <name type="common">Salmonella choleraesuis</name>
    <dbReference type="NCBI Taxonomy" id="28901"/>
    <lineage>
        <taxon>Bacteria</taxon>
        <taxon>Pseudomonadati</taxon>
        <taxon>Pseudomonadota</taxon>
        <taxon>Gammaproteobacteria</taxon>
        <taxon>Enterobacterales</taxon>
        <taxon>Enterobacteriaceae</taxon>
        <taxon>Salmonella</taxon>
    </lineage>
</organism>
<gene>
    <name evidence="1" type="ORF">F0154_18170</name>
</gene>
<accession>A0A5Y9YAR1</accession>
<evidence type="ECO:0000313" key="1">
    <source>
        <dbReference type="EMBL" id="ECQ8328485.1"/>
    </source>
</evidence>
<comment type="caution">
    <text evidence="1">The sequence shown here is derived from an EMBL/GenBank/DDBJ whole genome shotgun (WGS) entry which is preliminary data.</text>
</comment>